<gene>
    <name evidence="3" type="ORF">SAMN05443248_0021</name>
</gene>
<evidence type="ECO:0000313" key="3">
    <source>
        <dbReference type="EMBL" id="SHG02740.1"/>
    </source>
</evidence>
<feature type="signal peptide" evidence="2">
    <location>
        <begin position="1"/>
        <end position="33"/>
    </location>
</feature>
<dbReference type="Pfam" id="PF09865">
    <property type="entry name" value="DUF2092"/>
    <property type="match status" value="1"/>
</dbReference>
<dbReference type="AlphaFoldDB" id="A0A1M5GG30"/>
<name>A0A1M5GG30_9BRAD</name>
<evidence type="ECO:0000256" key="2">
    <source>
        <dbReference type="SAM" id="SignalP"/>
    </source>
</evidence>
<sequence length="267" mass="28837">MKSETFLRTKIRAMLGGATMAVLLLAAASAARADDAANVLKSMTDYLSNQKTLSASFDSDIEVITPELQKIQFASSGQMKLSRPDKLRVRRTGGYADVELVYDGKTISVYGNNAKSYVQADLPGTVDQMIDALQARSGVGLPGTDLLFSDAFDVMMASVLDGEHIGLGVVDGVECEHLAFRGPDTDWQIWIETGAKPVPRKYVITSKTLAGAPQYTLRIRDWKTDAFTDADTFVFKPPAGVTKVDLDSSDMAEFDELPPGTPSGAKK</sequence>
<dbReference type="EMBL" id="LT670817">
    <property type="protein sequence ID" value="SHG02740.1"/>
    <property type="molecule type" value="Genomic_DNA"/>
</dbReference>
<evidence type="ECO:0008006" key="5">
    <source>
        <dbReference type="Google" id="ProtNLM"/>
    </source>
</evidence>
<proteinExistence type="predicted"/>
<reference evidence="3 4" key="1">
    <citation type="submission" date="2016-11" db="EMBL/GenBank/DDBJ databases">
        <authorList>
            <person name="Jaros S."/>
            <person name="Januszkiewicz K."/>
            <person name="Wedrychowicz H."/>
        </authorList>
    </citation>
    <scope>NUCLEOTIDE SEQUENCE [LARGE SCALE GENOMIC DNA]</scope>
    <source>
        <strain evidence="3 4">GAS138</strain>
    </source>
</reference>
<dbReference type="InterPro" id="IPR029046">
    <property type="entry name" value="LolA/LolB/LppX"/>
</dbReference>
<evidence type="ECO:0000313" key="4">
    <source>
        <dbReference type="Proteomes" id="UP000189796"/>
    </source>
</evidence>
<accession>A0A1M5GG30</accession>
<protein>
    <recommendedName>
        <fullName evidence="5">Outer membrane lipoprotein-sorting protein</fullName>
    </recommendedName>
</protein>
<dbReference type="RefSeq" id="WP_245332453.1">
    <property type="nucleotide sequence ID" value="NZ_LT670817.1"/>
</dbReference>
<evidence type="ECO:0000256" key="1">
    <source>
        <dbReference type="ARBA" id="ARBA00022729"/>
    </source>
</evidence>
<dbReference type="PIRSF" id="PIRSF012443">
    <property type="entry name" value="UCP012443"/>
    <property type="match status" value="1"/>
</dbReference>
<organism evidence="3 4">
    <name type="scientific">Bradyrhizobium erythrophlei</name>
    <dbReference type="NCBI Taxonomy" id="1437360"/>
    <lineage>
        <taxon>Bacteria</taxon>
        <taxon>Pseudomonadati</taxon>
        <taxon>Pseudomonadota</taxon>
        <taxon>Alphaproteobacteria</taxon>
        <taxon>Hyphomicrobiales</taxon>
        <taxon>Nitrobacteraceae</taxon>
        <taxon>Bradyrhizobium</taxon>
    </lineage>
</organism>
<dbReference type="SUPFAM" id="SSF89392">
    <property type="entry name" value="Prokaryotic lipoproteins and lipoprotein localization factors"/>
    <property type="match status" value="1"/>
</dbReference>
<dbReference type="Proteomes" id="UP000189796">
    <property type="component" value="Chromosome I"/>
</dbReference>
<feature type="chain" id="PRO_5009910436" description="Outer membrane lipoprotein-sorting protein" evidence="2">
    <location>
        <begin position="34"/>
        <end position="267"/>
    </location>
</feature>
<dbReference type="Gene3D" id="2.50.20.10">
    <property type="entry name" value="Lipoprotein localisation LolA/LolB/LppX"/>
    <property type="match status" value="1"/>
</dbReference>
<dbReference type="InterPro" id="IPR019207">
    <property type="entry name" value="DUF2092"/>
</dbReference>
<keyword evidence="1 2" id="KW-0732">Signal</keyword>